<dbReference type="PIRSF" id="PIRSF016184">
    <property type="entry name" value="PhzC_PhzF"/>
    <property type="match status" value="1"/>
</dbReference>
<dbReference type="Proteomes" id="UP001570511">
    <property type="component" value="Unassembled WGS sequence"/>
</dbReference>
<dbReference type="PANTHER" id="PTHR13774:SF32">
    <property type="entry name" value="ANTISENSE-ENHANCING SEQUENCE 1"/>
    <property type="match status" value="1"/>
</dbReference>
<evidence type="ECO:0000313" key="1">
    <source>
        <dbReference type="EMBL" id="MFA1611964.1"/>
    </source>
</evidence>
<gene>
    <name evidence="1" type="ORF">OS889_13225</name>
</gene>
<name>A0ABD5MEE2_9EURY</name>
<dbReference type="NCBIfam" id="TIGR00654">
    <property type="entry name" value="PhzF_family"/>
    <property type="match status" value="1"/>
</dbReference>
<dbReference type="PANTHER" id="PTHR13774">
    <property type="entry name" value="PHENAZINE BIOSYNTHESIS PROTEIN"/>
    <property type="match status" value="1"/>
</dbReference>
<evidence type="ECO:0000313" key="2">
    <source>
        <dbReference type="Proteomes" id="UP001570511"/>
    </source>
</evidence>
<dbReference type="AlphaFoldDB" id="A0ABD5MEE2"/>
<dbReference type="SUPFAM" id="SSF54506">
    <property type="entry name" value="Diaminopimelate epimerase-like"/>
    <property type="match status" value="1"/>
</dbReference>
<protein>
    <submittedName>
        <fullName evidence="1">PhzF family phenazine biosynthesis protein</fullName>
    </submittedName>
</protein>
<sequence length="294" mass="31804">MRNALHLVDVFARERYAGNQLAVVEDAGSLSDAEMQAFAAEIGFSETTFVGERSDGAWRVRIFTPEAEIPFAGHPTLGTAHVVREQIAAGRPDSVTLDLDVGEIPVEARERDGRETLWMSQRPPEFGAELSHEALADVLSLDLADLDTDWPVQVVSTGLPTIVVPLGSRAALTDIDVDRDAYDAVTGDRDAKNVLAFCRDPRDDDNDLAVRVFAPFYGVPEDPATGSSNGCLAAYLVRHEVLGTGEIDVRVEQGYEMGRPSMLHLQARATADRIQIEEGGAVVPVARGNLAPNE</sequence>
<dbReference type="EMBL" id="JBGNYA010000001">
    <property type="protein sequence ID" value="MFA1611964.1"/>
    <property type="molecule type" value="Genomic_DNA"/>
</dbReference>
<accession>A0ABD5MEE2</accession>
<dbReference type="RefSeq" id="WP_372390449.1">
    <property type="nucleotide sequence ID" value="NZ_JBGNYA010000001.1"/>
</dbReference>
<dbReference type="InterPro" id="IPR003719">
    <property type="entry name" value="Phenazine_PhzF-like"/>
</dbReference>
<organism evidence="1 2">
    <name type="scientific">Halobellus rubicundus</name>
    <dbReference type="NCBI Taxonomy" id="2996466"/>
    <lineage>
        <taxon>Archaea</taxon>
        <taxon>Methanobacteriati</taxon>
        <taxon>Methanobacteriota</taxon>
        <taxon>Stenosarchaea group</taxon>
        <taxon>Halobacteria</taxon>
        <taxon>Halobacteriales</taxon>
        <taxon>Haloferacaceae</taxon>
        <taxon>Halobellus</taxon>
    </lineage>
</organism>
<reference evidence="1 2" key="1">
    <citation type="submission" date="2024-08" db="EMBL/GenBank/DDBJ databases">
        <title>Halobellus sp. MBLA0158 whole genome sequence.</title>
        <authorList>
            <person name="Hwang C.Y."/>
            <person name="Cho E.-S."/>
            <person name="Seo M.-J."/>
        </authorList>
    </citation>
    <scope>NUCLEOTIDE SEQUENCE [LARGE SCALE GENOMIC DNA]</scope>
    <source>
        <strain evidence="1 2">MBLA0158</strain>
    </source>
</reference>
<keyword evidence="2" id="KW-1185">Reference proteome</keyword>
<comment type="caution">
    <text evidence="1">The sequence shown here is derived from an EMBL/GenBank/DDBJ whole genome shotgun (WGS) entry which is preliminary data.</text>
</comment>
<dbReference type="Pfam" id="PF02567">
    <property type="entry name" value="PhzC-PhzF"/>
    <property type="match status" value="1"/>
</dbReference>
<dbReference type="Gene3D" id="3.10.310.10">
    <property type="entry name" value="Diaminopimelate Epimerase, Chain A, domain 1"/>
    <property type="match status" value="2"/>
</dbReference>
<proteinExistence type="predicted"/>